<feature type="domain" description="PDZ" evidence="2">
    <location>
        <begin position="146"/>
        <end position="216"/>
    </location>
</feature>
<name>A0A2V2YVI3_9BACL</name>
<dbReference type="InterPro" id="IPR023393">
    <property type="entry name" value="START-like_dom_sf"/>
</dbReference>
<dbReference type="InterPro" id="IPR001478">
    <property type="entry name" value="PDZ"/>
</dbReference>
<evidence type="ECO:0000313" key="4">
    <source>
        <dbReference type="Proteomes" id="UP000246635"/>
    </source>
</evidence>
<dbReference type="SMART" id="SM00228">
    <property type="entry name" value="PDZ"/>
    <property type="match status" value="1"/>
</dbReference>
<reference evidence="3 4" key="1">
    <citation type="submission" date="2018-05" db="EMBL/GenBank/DDBJ databases">
        <title>Genomic Encyclopedia of Type Strains, Phase III (KMG-III): the genomes of soil and plant-associated and newly described type strains.</title>
        <authorList>
            <person name="Whitman W."/>
        </authorList>
    </citation>
    <scope>NUCLEOTIDE SEQUENCE [LARGE SCALE GENOMIC DNA]</scope>
    <source>
        <strain evidence="3 4">CECT 5696</strain>
    </source>
</reference>
<dbReference type="SUPFAM" id="SSF55961">
    <property type="entry name" value="Bet v1-like"/>
    <property type="match status" value="1"/>
</dbReference>
<dbReference type="RefSeq" id="WP_110044118.1">
    <property type="nucleotide sequence ID" value="NZ_CP054612.1"/>
</dbReference>
<dbReference type="OrthoDB" id="2538979at2"/>
<sequence length="334" mass="37339">MIHCPKDRSINVTYIEASIDSVWQAVATPNGSNCYLTDRVDTTGNTDEPRVDDRLTLFYGDITNHAVVLEVEHKRRFVLADSYESMAPDGTVDPFLVRTEYTFEEEGEFTRLTLEVQGFANNTHGQWFRECLEMGWRRSLANLKSVLELGMDLRTELFSYPRLGVTNCTVNAEQSVVTGIGEGEGNYLLDVFPGGPAEEAGLRCGDVITAIGAVPVPDYRSFVRAISSYYGKKEPVEIEYCRDGQYCRVFADVSIDRMFTGLIEGTVDAQEQEQIRRKQMSSERSASGAIWRTNKEGATSHDGIYEAFNRAARGHEMGVWHVSGYGNDLSMGRG</sequence>
<dbReference type="PROSITE" id="PS50106">
    <property type="entry name" value="PDZ"/>
    <property type="match status" value="1"/>
</dbReference>
<comment type="similarity">
    <text evidence="1">Belongs to the AHA1 family.</text>
</comment>
<gene>
    <name evidence="3" type="ORF">DFQ01_107122</name>
</gene>
<dbReference type="SUPFAM" id="SSF50156">
    <property type="entry name" value="PDZ domain-like"/>
    <property type="match status" value="1"/>
</dbReference>
<keyword evidence="4" id="KW-1185">Reference proteome</keyword>
<dbReference type="Gene3D" id="3.30.530.20">
    <property type="match status" value="1"/>
</dbReference>
<dbReference type="CDD" id="cd07814">
    <property type="entry name" value="SRPBCC_CalC_Aha1-like"/>
    <property type="match status" value="1"/>
</dbReference>
<evidence type="ECO:0000313" key="3">
    <source>
        <dbReference type="EMBL" id="PWW03225.1"/>
    </source>
</evidence>
<protein>
    <submittedName>
        <fullName evidence="3">Activator of Hsp90 ATPase-like protein</fullName>
    </submittedName>
</protein>
<dbReference type="AlphaFoldDB" id="A0A2V2YVI3"/>
<dbReference type="Pfam" id="PF13180">
    <property type="entry name" value="PDZ_2"/>
    <property type="match status" value="1"/>
</dbReference>
<accession>A0A2V2YVI3</accession>
<dbReference type="Pfam" id="PF08327">
    <property type="entry name" value="AHSA1"/>
    <property type="match status" value="1"/>
</dbReference>
<comment type="caution">
    <text evidence="3">The sequence shown here is derived from an EMBL/GenBank/DDBJ whole genome shotgun (WGS) entry which is preliminary data.</text>
</comment>
<dbReference type="Gene3D" id="2.30.42.10">
    <property type="match status" value="1"/>
</dbReference>
<dbReference type="InterPro" id="IPR036034">
    <property type="entry name" value="PDZ_sf"/>
</dbReference>
<proteinExistence type="inferred from homology"/>
<dbReference type="Proteomes" id="UP000246635">
    <property type="component" value="Unassembled WGS sequence"/>
</dbReference>
<dbReference type="InterPro" id="IPR013538">
    <property type="entry name" value="ASHA1/2-like_C"/>
</dbReference>
<organism evidence="3 4">
    <name type="scientific">Paenibacillus cellulosilyticus</name>
    <dbReference type="NCBI Taxonomy" id="375489"/>
    <lineage>
        <taxon>Bacteria</taxon>
        <taxon>Bacillati</taxon>
        <taxon>Bacillota</taxon>
        <taxon>Bacilli</taxon>
        <taxon>Bacillales</taxon>
        <taxon>Paenibacillaceae</taxon>
        <taxon>Paenibacillus</taxon>
    </lineage>
</organism>
<dbReference type="EMBL" id="QGTQ01000007">
    <property type="protein sequence ID" value="PWW03225.1"/>
    <property type="molecule type" value="Genomic_DNA"/>
</dbReference>
<evidence type="ECO:0000256" key="1">
    <source>
        <dbReference type="ARBA" id="ARBA00006817"/>
    </source>
</evidence>
<evidence type="ECO:0000259" key="2">
    <source>
        <dbReference type="PROSITE" id="PS50106"/>
    </source>
</evidence>